<evidence type="ECO:0000259" key="7">
    <source>
        <dbReference type="PROSITE" id="PS50928"/>
    </source>
</evidence>
<dbReference type="GO" id="GO:0016020">
    <property type="term" value="C:membrane"/>
    <property type="evidence" value="ECO:0007669"/>
    <property type="project" value="UniProtKB-SubCell"/>
</dbReference>
<keyword evidence="2" id="KW-0813">Transport</keyword>
<feature type="transmembrane region" description="Helical" evidence="6">
    <location>
        <begin position="78"/>
        <end position="102"/>
    </location>
</feature>
<feature type="transmembrane region" description="Helical" evidence="6">
    <location>
        <begin position="224"/>
        <end position="249"/>
    </location>
</feature>
<keyword evidence="4 6" id="KW-1133">Transmembrane helix</keyword>
<protein>
    <recommendedName>
        <fullName evidence="7">ABC transmembrane type-1 domain-containing protein</fullName>
    </recommendedName>
</protein>
<dbReference type="PROSITE" id="PS51257">
    <property type="entry name" value="PROKAR_LIPOPROTEIN"/>
    <property type="match status" value="1"/>
</dbReference>
<evidence type="ECO:0000256" key="2">
    <source>
        <dbReference type="ARBA" id="ARBA00022448"/>
    </source>
</evidence>
<dbReference type="PATRIC" id="fig|157733.3.peg.4029"/>
<dbReference type="GO" id="GO:0055085">
    <property type="term" value="P:transmembrane transport"/>
    <property type="evidence" value="ECO:0007669"/>
    <property type="project" value="InterPro"/>
</dbReference>
<dbReference type="RefSeq" id="WP_048310447.1">
    <property type="nucleotide sequence ID" value="NZ_CP119526.1"/>
</dbReference>
<dbReference type="STRING" id="157733.AB986_08700"/>
<dbReference type="PANTHER" id="PTHR43839">
    <property type="entry name" value="OPPC IN A BINDING PROTEIN-DEPENDENT TRANSPORT SYSTEM"/>
    <property type="match status" value="1"/>
</dbReference>
<feature type="transmembrane region" description="Helical" evidence="6">
    <location>
        <begin position="449"/>
        <end position="467"/>
    </location>
</feature>
<keyword evidence="5 6" id="KW-0472">Membrane</keyword>
<dbReference type="InterPro" id="IPR000515">
    <property type="entry name" value="MetI-like"/>
</dbReference>
<dbReference type="Gene3D" id="1.10.3720.10">
    <property type="entry name" value="MetI-like"/>
    <property type="match status" value="1"/>
</dbReference>
<dbReference type="OrthoDB" id="2958608at2"/>
<reference evidence="8" key="1">
    <citation type="submission" date="2015-06" db="EMBL/GenBank/DDBJ databases">
        <authorList>
            <person name="Liu B."/>
            <person name="Wang J."/>
            <person name="Zhu Y."/>
            <person name="Liu G."/>
            <person name="Chen Q."/>
            <person name="Zheng C."/>
            <person name="Che J."/>
            <person name="Ge C."/>
            <person name="Shi H."/>
            <person name="Pan Z."/>
            <person name="Liu X."/>
        </authorList>
    </citation>
    <scope>NUCLEOTIDE SEQUENCE [LARGE SCALE GENOMIC DNA]</scope>
    <source>
        <strain evidence="8">DSM 16346</strain>
    </source>
</reference>
<feature type="transmembrane region" description="Helical" evidence="6">
    <location>
        <begin position="405"/>
        <end position="429"/>
    </location>
</feature>
<keyword evidence="9" id="KW-1185">Reference proteome</keyword>
<evidence type="ECO:0000256" key="6">
    <source>
        <dbReference type="SAM" id="Phobius"/>
    </source>
</evidence>
<keyword evidence="3 6" id="KW-0812">Transmembrane</keyword>
<proteinExistence type="predicted"/>
<feature type="transmembrane region" description="Helical" evidence="6">
    <location>
        <begin position="333"/>
        <end position="354"/>
    </location>
</feature>
<feature type="transmembrane region" description="Helical" evidence="6">
    <location>
        <begin position="482"/>
        <end position="501"/>
    </location>
</feature>
<gene>
    <name evidence="8" type="ORF">AB986_08700</name>
</gene>
<dbReference type="PROSITE" id="PS50928">
    <property type="entry name" value="ABC_TM1"/>
    <property type="match status" value="1"/>
</dbReference>
<feature type="transmembrane region" description="Helical" evidence="6">
    <location>
        <begin position="7"/>
        <end position="27"/>
    </location>
</feature>
<dbReference type="AlphaFoldDB" id="A0A0J6FY54"/>
<feature type="domain" description="ABC transmembrane type-1" evidence="7">
    <location>
        <begin position="403"/>
        <end position="620"/>
    </location>
</feature>
<feature type="transmembrane region" description="Helical" evidence="6">
    <location>
        <begin position="599"/>
        <end position="620"/>
    </location>
</feature>
<comment type="caution">
    <text evidence="8">The sequence shown here is derived from an EMBL/GenBank/DDBJ whole genome shotgun (WGS) entry which is preliminary data.</text>
</comment>
<dbReference type="SUPFAM" id="SSF161098">
    <property type="entry name" value="MetI-like"/>
    <property type="match status" value="1"/>
</dbReference>
<feature type="transmembrane region" description="Helical" evidence="6">
    <location>
        <begin position="554"/>
        <end position="579"/>
    </location>
</feature>
<organism evidence="8 9">
    <name type="scientific">Guptibacillus hwajinpoensis</name>
    <dbReference type="NCBI Taxonomy" id="208199"/>
    <lineage>
        <taxon>Bacteria</taxon>
        <taxon>Bacillati</taxon>
        <taxon>Bacillota</taxon>
        <taxon>Bacilli</taxon>
        <taxon>Bacillales</taxon>
        <taxon>Guptibacillaceae</taxon>
        <taxon>Guptibacillus</taxon>
    </lineage>
</organism>
<evidence type="ECO:0000313" key="8">
    <source>
        <dbReference type="EMBL" id="KMM39277.1"/>
    </source>
</evidence>
<accession>A0A0J6FY54</accession>
<name>A0A0J6FY54_9BACL</name>
<evidence type="ECO:0000256" key="1">
    <source>
        <dbReference type="ARBA" id="ARBA00004141"/>
    </source>
</evidence>
<evidence type="ECO:0000313" key="9">
    <source>
        <dbReference type="Proteomes" id="UP000035996"/>
    </source>
</evidence>
<feature type="transmembrane region" description="Helical" evidence="6">
    <location>
        <begin position="161"/>
        <end position="182"/>
    </location>
</feature>
<feature type="transmembrane region" description="Helical" evidence="6">
    <location>
        <begin position="255"/>
        <end position="275"/>
    </location>
</feature>
<comment type="subcellular location">
    <subcellularLocation>
        <location evidence="1">Membrane</location>
        <topology evidence="1">Multi-pass membrane protein</topology>
    </subcellularLocation>
</comment>
<evidence type="ECO:0000256" key="4">
    <source>
        <dbReference type="ARBA" id="ARBA00022989"/>
    </source>
</evidence>
<dbReference type="PANTHER" id="PTHR43839:SF3">
    <property type="entry name" value="OLIGOPEPTIDE ABC TRANSPORTER, PERMEASE PROTEIN"/>
    <property type="match status" value="1"/>
</dbReference>
<feature type="transmembrane region" description="Helical" evidence="6">
    <location>
        <begin position="123"/>
        <end position="141"/>
    </location>
</feature>
<dbReference type="InterPro" id="IPR035906">
    <property type="entry name" value="MetI-like_sf"/>
</dbReference>
<evidence type="ECO:0000256" key="3">
    <source>
        <dbReference type="ARBA" id="ARBA00022692"/>
    </source>
</evidence>
<dbReference type="EMBL" id="LELK01000001">
    <property type="protein sequence ID" value="KMM39277.1"/>
    <property type="molecule type" value="Genomic_DNA"/>
</dbReference>
<dbReference type="Proteomes" id="UP000035996">
    <property type="component" value="Unassembled WGS sequence"/>
</dbReference>
<sequence length="669" mass="76869">MKFFELFYKYILGVVGIVFISCIPAFFTDGFQLNVNLYFQNVWGVIQSIFTPSDWYFHQFVGYELLEKPLFSYVLDNYLYSMTILFAALVIAIVFGMVFALSTFGLPHKMKRAIHTMLNGLEALPDILFIFILQMVVVWFFKTYDILLFEFAYIGERIYLSPILSLCILPTVLFYRSFLLLLEEEWKEDYVQLVRSKGFSKMHVLIWHCLRNNKISLVIQSRPIVWVTLSSLLVIEYLHNFYGIVRLLFFDSRPFVIAMALILIFTPFYIIYSVLEWSFKVKQTEEFSDSRVSMRGMKLISMESMRLANPGMHFFSAIKKMSRFFVSLCKKPTFVMALIYLLGLTILSFMYSYIAEVPVNTIKIFQGEQGTYHAPPHPPGDGGLLLGSDTHGHPILSMLIVGAKYTILLTGLIAFLRILIGYVLSIPYLFWLGNRSKRMITNIADGMQFLPLSLIAYILLVNVLIFNEGQRIVAESLRTSNIILEISILILFAIPVVLNTIGREADEILRKDFAQAVILLGGSKSRLFFRHITVHLFPKLVHLFGQQMIQALQVLMHLGVFGILLGGGLRSAGAASQSLTYEWTGMFQALRMGIMTERYWLIVPVLFLYVLLIFSIQAVVKSIISIQQQKIGIYSDKEDTKIVDNEDGRSSTRMRELNKKSFVFIERSF</sequence>
<evidence type="ECO:0000256" key="5">
    <source>
        <dbReference type="ARBA" id="ARBA00023136"/>
    </source>
</evidence>